<accession>Q72U24</accession>
<protein>
    <submittedName>
        <fullName evidence="1">Uncharacterized protein</fullName>
    </submittedName>
</protein>
<dbReference type="HOGENOM" id="CLU_198246_0_0_12"/>
<dbReference type="Proteomes" id="UP000007037">
    <property type="component" value="Chromosome I"/>
</dbReference>
<dbReference type="KEGG" id="lic:LIC_10840"/>
<dbReference type="EMBL" id="AE016823">
    <property type="protein sequence ID" value="AAS69454.1"/>
    <property type="molecule type" value="Genomic_DNA"/>
</dbReference>
<name>Q72U24_LEPIC</name>
<proteinExistence type="predicted"/>
<reference evidence="1 2" key="1">
    <citation type="journal article" date="2004" name="J. Bacteriol.">
        <title>Comparative genomics of two Leptospira interrogans serovars reveals novel insights into physiology and pathogenesis.</title>
        <authorList>
            <person name="Nascimento A.L."/>
            <person name="Ko A.I."/>
            <person name="Martins E.A."/>
            <person name="Monteiro-Vitorello C.B."/>
            <person name="Ho P.L."/>
            <person name="Haake D.A."/>
            <person name="Verjovski-Almeida S."/>
            <person name="Hartskeerl R.A."/>
            <person name="Marques M.V."/>
            <person name="Oliveira M.C."/>
            <person name="Menck C.F."/>
            <person name="Leite L.C."/>
            <person name="Carrer H."/>
            <person name="Coutinho L.L."/>
            <person name="Degrave W.M."/>
            <person name="Dellagostin O.A."/>
            <person name="El-Dorry H."/>
            <person name="Ferro E.S."/>
            <person name="Ferro M.I."/>
            <person name="Furlan L.R."/>
            <person name="Gamberini M."/>
            <person name="Giglioti E.A."/>
            <person name="Goes-Neto A."/>
            <person name="Goldman G.H."/>
            <person name="Goldman M.H."/>
            <person name="Harakava R."/>
            <person name="Jeronimo S.M."/>
            <person name="Junqueira-De-Azevedo I.L."/>
            <person name="Kimura E.T."/>
            <person name="Kuramae E.E."/>
            <person name="Lemos E.G."/>
            <person name="Lemos M.V."/>
            <person name="Marino C.L."/>
            <person name="Nunes L.R."/>
            <person name="De Oliveira R.C."/>
            <person name="Pereira G.G."/>
            <person name="Reis M.S."/>
            <person name="Schriefer A."/>
            <person name="Siqueira W.J."/>
            <person name="Sommer P."/>
            <person name="Tsai S.M."/>
            <person name="Simpson A.J."/>
            <person name="Ferro J.A."/>
            <person name="Camargo L.E."/>
            <person name="Kitajima J.P."/>
            <person name="Setubal J.C."/>
            <person name="Van Sluys M.A."/>
        </authorList>
    </citation>
    <scope>NUCLEOTIDE SEQUENCE [LARGE SCALE GENOMIC DNA]</scope>
    <source>
        <strain evidence="1 2">Fiocruz L1-130</strain>
    </source>
</reference>
<evidence type="ECO:0000313" key="1">
    <source>
        <dbReference type="EMBL" id="AAS69454.1"/>
    </source>
</evidence>
<dbReference type="AntiFam" id="ANF00051">
    <property type="entry name" value="Translation of DNA tandem repeat"/>
</dbReference>
<dbReference type="AlphaFoldDB" id="Q72U24"/>
<sequence length="77" mass="8943">MNLSYSSVGTITKSNSKKNNYKMINGFQTMVSVGALTKFRFVCKMMWELPQITILRKNSKFVETHTFKKFLLTPNSR</sequence>
<evidence type="ECO:0000313" key="2">
    <source>
        <dbReference type="Proteomes" id="UP000007037"/>
    </source>
</evidence>
<gene>
    <name evidence="1" type="ordered locus">LIC_10840</name>
</gene>
<organism evidence="1 2">
    <name type="scientific">Leptospira interrogans serogroup Icterohaemorrhagiae serovar copenhageni (strain Fiocruz L1-130)</name>
    <dbReference type="NCBI Taxonomy" id="267671"/>
    <lineage>
        <taxon>Bacteria</taxon>
        <taxon>Pseudomonadati</taxon>
        <taxon>Spirochaetota</taxon>
        <taxon>Spirochaetia</taxon>
        <taxon>Leptospirales</taxon>
        <taxon>Leptospiraceae</taxon>
        <taxon>Leptospira</taxon>
    </lineage>
</organism>